<dbReference type="InterPro" id="IPR050889">
    <property type="entry name" value="Dendritic_Spine_Reg/Scaffold"/>
</dbReference>
<evidence type="ECO:0000256" key="1">
    <source>
        <dbReference type="ARBA" id="ARBA00022737"/>
    </source>
</evidence>
<dbReference type="PROSITE" id="PS50088">
    <property type="entry name" value="ANK_REPEAT"/>
    <property type="match status" value="4"/>
</dbReference>
<evidence type="ECO:0000256" key="3">
    <source>
        <dbReference type="PROSITE-ProRule" id="PRU00023"/>
    </source>
</evidence>
<protein>
    <submittedName>
        <fullName evidence="4">Ankyrin repeat-containing protein 16</fullName>
    </submittedName>
</protein>
<dbReference type="InterPro" id="IPR002110">
    <property type="entry name" value="Ankyrin_rpt"/>
</dbReference>
<feature type="repeat" description="ANK" evidence="3">
    <location>
        <begin position="140"/>
        <end position="172"/>
    </location>
</feature>
<dbReference type="RefSeq" id="WP_045919153.1">
    <property type="nucleotide sequence ID" value="NZ_LS398552.1"/>
</dbReference>
<accession>A0A2U3R5C7</accession>
<dbReference type="PANTHER" id="PTHR24166:SF48">
    <property type="entry name" value="PROTEIN VAPYRIN"/>
    <property type="match status" value="1"/>
</dbReference>
<evidence type="ECO:0000313" key="4">
    <source>
        <dbReference type="EMBL" id="SPR08426.1"/>
    </source>
</evidence>
<organism evidence="4 5">
    <name type="scientific">Orientia tsutsugamushi</name>
    <name type="common">Rickettsia tsutsugamushi</name>
    <dbReference type="NCBI Taxonomy" id="784"/>
    <lineage>
        <taxon>Bacteria</taxon>
        <taxon>Pseudomonadati</taxon>
        <taxon>Pseudomonadota</taxon>
        <taxon>Alphaproteobacteria</taxon>
        <taxon>Rickettsiales</taxon>
        <taxon>Rickettsiaceae</taxon>
        <taxon>Rickettsieae</taxon>
        <taxon>Orientia</taxon>
    </lineage>
</organism>
<evidence type="ECO:0000313" key="5">
    <source>
        <dbReference type="Proteomes" id="UP000244943"/>
    </source>
</evidence>
<evidence type="ECO:0000256" key="2">
    <source>
        <dbReference type="ARBA" id="ARBA00023043"/>
    </source>
</evidence>
<dbReference type="AlphaFoldDB" id="A0A2U3R5C7"/>
<dbReference type="GeneID" id="89459415"/>
<reference evidence="5" key="1">
    <citation type="submission" date="2018-03" db="EMBL/GenBank/DDBJ databases">
        <authorList>
            <person name="Batty M. E."/>
            <person name="Batty M E."/>
        </authorList>
    </citation>
    <scope>NUCLEOTIDE SEQUENCE [LARGE SCALE GENOMIC DNA]</scope>
</reference>
<dbReference type="Pfam" id="PF00023">
    <property type="entry name" value="Ank"/>
    <property type="match status" value="1"/>
</dbReference>
<keyword evidence="1" id="KW-0677">Repeat</keyword>
<feature type="repeat" description="ANK" evidence="3">
    <location>
        <begin position="106"/>
        <end position="139"/>
    </location>
</feature>
<feature type="repeat" description="ANK" evidence="3">
    <location>
        <begin position="72"/>
        <end position="105"/>
    </location>
</feature>
<dbReference type="PROSITE" id="PS50297">
    <property type="entry name" value="ANK_REP_REGION"/>
    <property type="match status" value="4"/>
</dbReference>
<feature type="repeat" description="ANK" evidence="3">
    <location>
        <begin position="39"/>
        <end position="71"/>
    </location>
</feature>
<keyword evidence="2 3" id="KW-0040">ANK repeat</keyword>
<dbReference type="Gene3D" id="1.25.40.20">
    <property type="entry name" value="Ankyrin repeat-containing domain"/>
    <property type="match status" value="3"/>
</dbReference>
<name>A0A2U3R5C7_ORITS</name>
<dbReference type="SUPFAM" id="SSF48403">
    <property type="entry name" value="Ankyrin repeat"/>
    <property type="match status" value="1"/>
</dbReference>
<sequence>MNNNDLLRELCHAAAEGNVESVHLLVQDNAVDIINASYGIKSALHAAVHNRHINIVRLMLDSGADPNVQNMYGATPLHFAIGDNCDIDIIYLLLEKNANINAQNKNGSTPLHVAAWRGMNGIIMQILPNSVANINLQDDDGKTLLHFAAQNGSKDLVEFLYNRNANIHIKDKSWKAPIHSAAENGFKDVVQFLLDLDIYTYPNMINSQDNDGQTALHLAILYHPKDLHVRYEEYLKKNGNVAILYRSTELIKSLSSNNVNFSLKNKDGYTVLDLALAIEHDQHKIAEHLQEKRLLWREEQIKIANNSLVIIAENKEQILKLKPDSEKIDADKFLEKWRELPIKITEQILDTLDDDDLGAFQQLNEERKVALGEDSIHEMI</sequence>
<dbReference type="SMART" id="SM00248">
    <property type="entry name" value="ANK"/>
    <property type="match status" value="8"/>
</dbReference>
<dbReference type="Pfam" id="PF12796">
    <property type="entry name" value="Ank_2"/>
    <property type="match status" value="2"/>
</dbReference>
<dbReference type="PANTHER" id="PTHR24166">
    <property type="entry name" value="ROLLING PEBBLES, ISOFORM B"/>
    <property type="match status" value="1"/>
</dbReference>
<dbReference type="Proteomes" id="UP000244943">
    <property type="component" value="Chromosome I"/>
</dbReference>
<dbReference type="InterPro" id="IPR036770">
    <property type="entry name" value="Ankyrin_rpt-contain_sf"/>
</dbReference>
<gene>
    <name evidence="4" type="primary">ank16</name>
    <name evidence="4" type="ORF">UT76HP_01336</name>
</gene>
<proteinExistence type="predicted"/>
<dbReference type="EMBL" id="LS398552">
    <property type="protein sequence ID" value="SPR08426.1"/>
    <property type="molecule type" value="Genomic_DNA"/>
</dbReference>